<keyword evidence="4 8" id="KW-0812">Transmembrane</keyword>
<feature type="binding site" evidence="7">
    <location>
        <position position="200"/>
    </location>
    <ligand>
        <name>Zn(2+)</name>
        <dbReference type="ChEBI" id="CHEBI:29105"/>
    </ligand>
</feature>
<dbReference type="EMBL" id="JPEO01000007">
    <property type="protein sequence ID" value="KFZ37243.1"/>
    <property type="molecule type" value="Genomic_DNA"/>
</dbReference>
<dbReference type="STRING" id="1515746.HR45_11210"/>
<dbReference type="Pfam" id="PF03006">
    <property type="entry name" value="HlyIII"/>
    <property type="match status" value="1"/>
</dbReference>
<feature type="binding site" evidence="7">
    <location>
        <position position="74"/>
    </location>
    <ligand>
        <name>Zn(2+)</name>
        <dbReference type="ChEBI" id="CHEBI:29105"/>
    </ligand>
</feature>
<dbReference type="Proteomes" id="UP000029264">
    <property type="component" value="Unassembled WGS sequence"/>
</dbReference>
<proteinExistence type="inferred from homology"/>
<comment type="similarity">
    <text evidence="2">Belongs to the UPF0073 (Hly-III) family.</text>
</comment>
<keyword evidence="7" id="KW-0479">Metal-binding</keyword>
<dbReference type="AlphaFoldDB" id="A0A094LQ19"/>
<evidence type="ECO:0000256" key="1">
    <source>
        <dbReference type="ARBA" id="ARBA00004651"/>
    </source>
</evidence>
<accession>A0A094LQ19</accession>
<name>A0A094LQ19_9GAMM</name>
<comment type="caution">
    <text evidence="9">The sequence shown here is derived from an EMBL/GenBank/DDBJ whole genome shotgun (WGS) entry which is preliminary data.</text>
</comment>
<organism evidence="9 10">
    <name type="scientific">Shewanella mangrovi</name>
    <dbReference type="NCBI Taxonomy" id="1515746"/>
    <lineage>
        <taxon>Bacteria</taxon>
        <taxon>Pseudomonadati</taxon>
        <taxon>Pseudomonadota</taxon>
        <taxon>Gammaproteobacteria</taxon>
        <taxon>Alteromonadales</taxon>
        <taxon>Shewanellaceae</taxon>
        <taxon>Shewanella</taxon>
    </lineage>
</organism>
<dbReference type="NCBIfam" id="TIGR01065">
    <property type="entry name" value="hlyIII"/>
    <property type="match status" value="1"/>
</dbReference>
<dbReference type="GO" id="GO:0046872">
    <property type="term" value="F:metal ion binding"/>
    <property type="evidence" value="ECO:0007669"/>
    <property type="project" value="UniProtKB-KW"/>
</dbReference>
<evidence type="ECO:0000256" key="8">
    <source>
        <dbReference type="SAM" id="Phobius"/>
    </source>
</evidence>
<dbReference type="GO" id="GO:0005886">
    <property type="term" value="C:plasma membrane"/>
    <property type="evidence" value="ECO:0007669"/>
    <property type="project" value="UniProtKB-SubCell"/>
</dbReference>
<evidence type="ECO:0000313" key="10">
    <source>
        <dbReference type="Proteomes" id="UP000029264"/>
    </source>
</evidence>
<feature type="transmembrane region" description="Helical" evidence="8">
    <location>
        <begin position="142"/>
        <end position="163"/>
    </location>
</feature>
<feature type="transmembrane region" description="Helical" evidence="8">
    <location>
        <begin position="116"/>
        <end position="135"/>
    </location>
</feature>
<dbReference type="eggNOG" id="COG1272">
    <property type="taxonomic scope" value="Bacteria"/>
</dbReference>
<reference evidence="9 10" key="1">
    <citation type="submission" date="2014-06" db="EMBL/GenBank/DDBJ databases">
        <title>Shewanella sp. YQH10.</title>
        <authorList>
            <person name="Liu Y."/>
            <person name="Zeng R."/>
        </authorList>
    </citation>
    <scope>NUCLEOTIDE SEQUENCE [LARGE SCALE GENOMIC DNA]</scope>
    <source>
        <strain evidence="9 10">YQH10</strain>
    </source>
</reference>
<keyword evidence="10" id="KW-1185">Reference proteome</keyword>
<dbReference type="OrthoDB" id="9813689at2"/>
<sequence>MSNSIASAEYSAPYSTSEELLNSISHGIGVILGIVALVLMLLKGYSQLSAIQLTGVTLYGSSFILLFLCSTLYHGISVPQWKRALKILDHCAIYLLIAGTYTPLMLISLGDAQTEWVLIAIWGLAASGVIFKSFFVHRFKMFSLSLYLLMGWLCVAILPQLIANLSSNGFWLLVAGGLCYSLGVPFYAIKRIPFNHAIWHLFVLAGAVCHFLCIYLTVIPSA</sequence>
<evidence type="ECO:0000313" key="9">
    <source>
        <dbReference type="EMBL" id="KFZ37243.1"/>
    </source>
</evidence>
<feature type="transmembrane region" description="Helical" evidence="8">
    <location>
        <begin position="91"/>
        <end position="110"/>
    </location>
</feature>
<dbReference type="GO" id="GO:0140911">
    <property type="term" value="F:pore-forming activity"/>
    <property type="evidence" value="ECO:0007669"/>
    <property type="project" value="InterPro"/>
</dbReference>
<dbReference type="PANTHER" id="PTHR20855">
    <property type="entry name" value="ADIPOR/PROGESTIN RECEPTOR-RELATED"/>
    <property type="match status" value="1"/>
</dbReference>
<dbReference type="InterPro" id="IPR004254">
    <property type="entry name" value="AdipoR/HlyIII-related"/>
</dbReference>
<protein>
    <submittedName>
        <fullName evidence="9">Hemolysin</fullName>
    </submittedName>
</protein>
<dbReference type="PANTHER" id="PTHR20855:SF3">
    <property type="entry name" value="LD03007P"/>
    <property type="match status" value="1"/>
</dbReference>
<feature type="transmembrane region" description="Helical" evidence="8">
    <location>
        <begin position="201"/>
        <end position="219"/>
    </location>
</feature>
<evidence type="ECO:0000256" key="3">
    <source>
        <dbReference type="ARBA" id="ARBA00022475"/>
    </source>
</evidence>
<evidence type="ECO:0000256" key="2">
    <source>
        <dbReference type="ARBA" id="ARBA00008488"/>
    </source>
</evidence>
<keyword evidence="7" id="KW-0862">Zinc</keyword>
<feature type="transmembrane region" description="Helical" evidence="8">
    <location>
        <begin position="169"/>
        <end position="189"/>
    </location>
</feature>
<evidence type="ECO:0000256" key="5">
    <source>
        <dbReference type="ARBA" id="ARBA00022989"/>
    </source>
</evidence>
<dbReference type="InterPro" id="IPR005744">
    <property type="entry name" value="Hy-lIII"/>
</dbReference>
<keyword evidence="6 8" id="KW-0472">Membrane</keyword>
<keyword evidence="3" id="KW-1003">Cell membrane</keyword>
<gene>
    <name evidence="9" type="ORF">HR45_11210</name>
</gene>
<feature type="transmembrane region" description="Helical" evidence="8">
    <location>
        <begin position="48"/>
        <end position="70"/>
    </location>
</feature>
<keyword evidence="5 8" id="KW-1133">Transmembrane helix</keyword>
<feature type="binding site" evidence="7">
    <location>
        <position position="196"/>
    </location>
    <ligand>
        <name>Zn(2+)</name>
        <dbReference type="ChEBI" id="CHEBI:29105"/>
    </ligand>
</feature>
<evidence type="ECO:0000256" key="4">
    <source>
        <dbReference type="ARBA" id="ARBA00022692"/>
    </source>
</evidence>
<dbReference type="RefSeq" id="WP_037442898.1">
    <property type="nucleotide sequence ID" value="NZ_JPEO01000007.1"/>
</dbReference>
<evidence type="ECO:0000256" key="6">
    <source>
        <dbReference type="ARBA" id="ARBA00023136"/>
    </source>
</evidence>
<feature type="transmembrane region" description="Helical" evidence="8">
    <location>
        <begin position="20"/>
        <end position="42"/>
    </location>
</feature>
<evidence type="ECO:0000256" key="7">
    <source>
        <dbReference type="PIRSR" id="PIRSR604254-1"/>
    </source>
</evidence>
<comment type="subcellular location">
    <subcellularLocation>
        <location evidence="1">Cell membrane</location>
        <topology evidence="1">Multi-pass membrane protein</topology>
    </subcellularLocation>
</comment>